<dbReference type="PROSITE" id="PS00061">
    <property type="entry name" value="ADH_SHORT"/>
    <property type="match status" value="1"/>
</dbReference>
<evidence type="ECO:0000256" key="1">
    <source>
        <dbReference type="ARBA" id="ARBA00023002"/>
    </source>
</evidence>
<dbReference type="InterPro" id="IPR057326">
    <property type="entry name" value="KR_dom"/>
</dbReference>
<dbReference type="Pfam" id="PF13561">
    <property type="entry name" value="adh_short_C2"/>
    <property type="match status" value="1"/>
</dbReference>
<sequence>MADAEPASGSGAAPSPVAAAAAARFGLVGRKALVTGATKGIGLAVALELGSLGAEVFICARTADGVAAALAELRAAGVAARGCAADVADRAACEALVASVSEAFGGELHILVNNVGTNIRKPTVAFTGEELDAILSTNLRSAFVLCQLCHPLLRAAGDAAVVFNSSVAGGPLAMFSGTPYAMTKAALNQLNKNLAVEWAADGIRVNAVCPWYIATPLANQVLQDSAFRAKVLARTPLGRVGEPSEVAGAVAFLAGPAASYVTGQALAVDGGHSVMGLWP</sequence>
<accession>A0A2V0NYU1</accession>
<keyword evidence="1" id="KW-0560">Oxidoreductase</keyword>
<dbReference type="PRINTS" id="PR00081">
    <property type="entry name" value="GDHRDH"/>
</dbReference>
<dbReference type="InterPro" id="IPR002347">
    <property type="entry name" value="SDR_fam"/>
</dbReference>
<reference evidence="3 4" key="1">
    <citation type="journal article" date="2018" name="Sci. Rep.">
        <title>Raphidocelis subcapitata (=Pseudokirchneriella subcapitata) provides an insight into genome evolution and environmental adaptations in the Sphaeropleales.</title>
        <authorList>
            <person name="Suzuki S."/>
            <person name="Yamaguchi H."/>
            <person name="Nakajima N."/>
            <person name="Kawachi M."/>
        </authorList>
    </citation>
    <scope>NUCLEOTIDE SEQUENCE [LARGE SCALE GENOMIC DNA]</scope>
    <source>
        <strain evidence="3 4">NIES-35</strain>
    </source>
</reference>
<dbReference type="FunCoup" id="A0A2V0NYU1">
    <property type="interactions" value="876"/>
</dbReference>
<name>A0A2V0NYU1_9CHLO</name>
<proteinExistence type="predicted"/>
<dbReference type="SMART" id="SM00822">
    <property type="entry name" value="PKS_KR"/>
    <property type="match status" value="1"/>
</dbReference>
<dbReference type="EMBL" id="BDRX01000035">
    <property type="protein sequence ID" value="GBF92804.1"/>
    <property type="molecule type" value="Genomic_DNA"/>
</dbReference>
<protein>
    <submittedName>
        <fullName evidence="3">Tropinone reductase</fullName>
    </submittedName>
</protein>
<dbReference type="Proteomes" id="UP000247498">
    <property type="component" value="Unassembled WGS sequence"/>
</dbReference>
<dbReference type="Gene3D" id="3.40.50.720">
    <property type="entry name" value="NAD(P)-binding Rossmann-like Domain"/>
    <property type="match status" value="1"/>
</dbReference>
<dbReference type="SUPFAM" id="SSF51735">
    <property type="entry name" value="NAD(P)-binding Rossmann-fold domains"/>
    <property type="match status" value="1"/>
</dbReference>
<dbReference type="InParanoid" id="A0A2V0NYU1"/>
<organism evidence="3 4">
    <name type="scientific">Raphidocelis subcapitata</name>
    <dbReference type="NCBI Taxonomy" id="307507"/>
    <lineage>
        <taxon>Eukaryota</taxon>
        <taxon>Viridiplantae</taxon>
        <taxon>Chlorophyta</taxon>
        <taxon>core chlorophytes</taxon>
        <taxon>Chlorophyceae</taxon>
        <taxon>CS clade</taxon>
        <taxon>Sphaeropleales</taxon>
        <taxon>Selenastraceae</taxon>
        <taxon>Raphidocelis</taxon>
    </lineage>
</organism>
<dbReference type="InterPro" id="IPR036291">
    <property type="entry name" value="NAD(P)-bd_dom_sf"/>
</dbReference>
<evidence type="ECO:0000259" key="2">
    <source>
        <dbReference type="SMART" id="SM00822"/>
    </source>
</evidence>
<dbReference type="STRING" id="307507.A0A2V0NYU1"/>
<keyword evidence="4" id="KW-1185">Reference proteome</keyword>
<comment type="caution">
    <text evidence="3">The sequence shown here is derived from an EMBL/GenBank/DDBJ whole genome shotgun (WGS) entry which is preliminary data.</text>
</comment>
<feature type="domain" description="Ketoreductase" evidence="2">
    <location>
        <begin position="30"/>
        <end position="206"/>
    </location>
</feature>
<dbReference type="InterPro" id="IPR020904">
    <property type="entry name" value="Sc_DH/Rdtase_CS"/>
</dbReference>
<dbReference type="FunFam" id="3.40.50.720:FF:000084">
    <property type="entry name" value="Short-chain dehydrogenase reductase"/>
    <property type="match status" value="1"/>
</dbReference>
<dbReference type="GO" id="GO:0016491">
    <property type="term" value="F:oxidoreductase activity"/>
    <property type="evidence" value="ECO:0007669"/>
    <property type="project" value="UniProtKB-KW"/>
</dbReference>
<evidence type="ECO:0000313" key="4">
    <source>
        <dbReference type="Proteomes" id="UP000247498"/>
    </source>
</evidence>
<gene>
    <name evidence="3" type="ORF">Rsub_05423</name>
</gene>
<dbReference type="PANTHER" id="PTHR42898:SF6">
    <property type="entry name" value="NADP-DEPENDENT MANNITOL DEHYDROGENASE"/>
    <property type="match status" value="1"/>
</dbReference>
<dbReference type="AlphaFoldDB" id="A0A2V0NYU1"/>
<dbReference type="OrthoDB" id="417891at2759"/>
<dbReference type="InterPro" id="IPR045000">
    <property type="entry name" value="TR"/>
</dbReference>
<evidence type="ECO:0000313" key="3">
    <source>
        <dbReference type="EMBL" id="GBF92804.1"/>
    </source>
</evidence>
<dbReference type="PANTHER" id="PTHR42898">
    <property type="entry name" value="TROPINONE REDUCTASE"/>
    <property type="match status" value="1"/>
</dbReference>